<keyword evidence="2" id="KW-1185">Reference proteome</keyword>
<dbReference type="OrthoDB" id="9777890at2"/>
<organism evidence="1 2">
    <name type="scientific">Rhodopirellula maiorica SM1</name>
    <dbReference type="NCBI Taxonomy" id="1265738"/>
    <lineage>
        <taxon>Bacteria</taxon>
        <taxon>Pseudomonadati</taxon>
        <taxon>Planctomycetota</taxon>
        <taxon>Planctomycetia</taxon>
        <taxon>Pirellulales</taxon>
        <taxon>Pirellulaceae</taxon>
        <taxon>Novipirellula</taxon>
    </lineage>
</organism>
<evidence type="ECO:0000313" key="1">
    <source>
        <dbReference type="EMBL" id="EMI22529.1"/>
    </source>
</evidence>
<dbReference type="AlphaFoldDB" id="M5S8M6"/>
<accession>M5S8M6</accession>
<comment type="caution">
    <text evidence="1">The sequence shown here is derived from an EMBL/GenBank/DDBJ whole genome shotgun (WGS) entry which is preliminary data.</text>
</comment>
<protein>
    <submittedName>
        <fullName evidence="1">Uncharacterized protein</fullName>
    </submittedName>
</protein>
<dbReference type="Proteomes" id="UP000011991">
    <property type="component" value="Unassembled WGS sequence"/>
</dbReference>
<dbReference type="PATRIC" id="fig|1265738.3.peg.558"/>
<dbReference type="EMBL" id="ANOG01000086">
    <property type="protein sequence ID" value="EMI22529.1"/>
    <property type="molecule type" value="Genomic_DNA"/>
</dbReference>
<dbReference type="RefSeq" id="WP_008691115.1">
    <property type="nucleotide sequence ID" value="NZ_ANOG01000086.1"/>
</dbReference>
<name>M5S8M6_9BACT</name>
<reference evidence="1 2" key="1">
    <citation type="journal article" date="2013" name="Mar. Genomics">
        <title>Expression of sulfatases in Rhodopirellula baltica and the diversity of sulfatases in the genus Rhodopirellula.</title>
        <authorList>
            <person name="Wegner C.E."/>
            <person name="Richter-Heitmann T."/>
            <person name="Klindworth A."/>
            <person name="Klockow C."/>
            <person name="Richter M."/>
            <person name="Achstetter T."/>
            <person name="Glockner F.O."/>
            <person name="Harder J."/>
        </authorList>
    </citation>
    <scope>NUCLEOTIDE SEQUENCE [LARGE SCALE GENOMIC DNA]</scope>
    <source>
        <strain evidence="1 2">SM1</strain>
    </source>
</reference>
<evidence type="ECO:0000313" key="2">
    <source>
        <dbReference type="Proteomes" id="UP000011991"/>
    </source>
</evidence>
<sequence length="55" mass="6105">MILLHHLARTGGTLFSRCLAAMDSVYLLSEINPLGVASLFSIRTPAARCFRHYRG</sequence>
<gene>
    <name evidence="1" type="ORF">RMSM_00554</name>
</gene>
<proteinExistence type="predicted"/>